<dbReference type="eggNOG" id="COG1680">
    <property type="taxonomic scope" value="Bacteria"/>
</dbReference>
<dbReference type="STRING" id="1280952.HJA_11315"/>
<dbReference type="Pfam" id="PF00144">
    <property type="entry name" value="Beta-lactamase"/>
    <property type="match status" value="1"/>
</dbReference>
<dbReference type="PANTHER" id="PTHR43283:SF3">
    <property type="entry name" value="BETA-LACTAMASE FAMILY PROTEIN (AFU_ORTHOLOGUE AFUA_5G07500)"/>
    <property type="match status" value="1"/>
</dbReference>
<dbReference type="SUPFAM" id="SSF56601">
    <property type="entry name" value="beta-lactamase/transpeptidase-like"/>
    <property type="match status" value="1"/>
</dbReference>
<evidence type="ECO:0000313" key="2">
    <source>
        <dbReference type="EMBL" id="KCZ88168.1"/>
    </source>
</evidence>
<reference evidence="2 3" key="1">
    <citation type="journal article" date="2014" name="Antonie Van Leeuwenhoek">
        <title>Hyphomonas beringensis sp. nov. and Hyphomonas chukchiensis sp. nov., isolated from surface seawater of the Bering Sea and Chukchi Sea.</title>
        <authorList>
            <person name="Li C."/>
            <person name="Lai Q."/>
            <person name="Li G."/>
            <person name="Dong C."/>
            <person name="Wang J."/>
            <person name="Liao Y."/>
            <person name="Shao Z."/>
        </authorList>
    </citation>
    <scope>NUCLEOTIDE SEQUENCE [LARGE SCALE GENOMIC DNA]</scope>
    <source>
        <strain evidence="2 3">VP2</strain>
    </source>
</reference>
<keyword evidence="3" id="KW-1185">Reference proteome</keyword>
<dbReference type="OrthoDB" id="5377981at2"/>
<dbReference type="Gene3D" id="3.40.710.10">
    <property type="entry name" value="DD-peptidase/beta-lactamase superfamily"/>
    <property type="match status" value="1"/>
</dbReference>
<protein>
    <submittedName>
        <fullName evidence="2">Beta-lactamase</fullName>
    </submittedName>
</protein>
<dbReference type="InterPro" id="IPR050789">
    <property type="entry name" value="Diverse_Enzym_Activities"/>
</dbReference>
<gene>
    <name evidence="2" type="ORF">HJA_11315</name>
</gene>
<dbReference type="PANTHER" id="PTHR43283">
    <property type="entry name" value="BETA-LACTAMASE-RELATED"/>
    <property type="match status" value="1"/>
</dbReference>
<organism evidence="2 3">
    <name type="scientific">Hyphomonas jannaschiana VP2</name>
    <dbReference type="NCBI Taxonomy" id="1280952"/>
    <lineage>
        <taxon>Bacteria</taxon>
        <taxon>Pseudomonadati</taxon>
        <taxon>Pseudomonadota</taxon>
        <taxon>Alphaproteobacteria</taxon>
        <taxon>Hyphomonadales</taxon>
        <taxon>Hyphomonadaceae</taxon>
        <taxon>Hyphomonas</taxon>
    </lineage>
</organism>
<dbReference type="AlphaFoldDB" id="A0A059FCC5"/>
<dbReference type="PATRIC" id="fig|1280952.3.peg.2263"/>
<evidence type="ECO:0000313" key="3">
    <source>
        <dbReference type="Proteomes" id="UP000024816"/>
    </source>
</evidence>
<feature type="domain" description="Beta-lactamase-related" evidence="1">
    <location>
        <begin position="28"/>
        <end position="400"/>
    </location>
</feature>
<dbReference type="EMBL" id="ARYJ01000006">
    <property type="protein sequence ID" value="KCZ88168.1"/>
    <property type="molecule type" value="Genomic_DNA"/>
</dbReference>
<name>A0A059FCC5_9PROT</name>
<comment type="caution">
    <text evidence="2">The sequence shown here is derived from an EMBL/GenBank/DDBJ whole genome shotgun (WGS) entry which is preliminary data.</text>
</comment>
<dbReference type="InterPro" id="IPR001466">
    <property type="entry name" value="Beta-lactam-related"/>
</dbReference>
<sequence>MFEHDPTDPHEVGLNADRLAAVPAFFAENYLDTGKLPCMATLISRNGEIALEDYRGTTEFSGSTPIGPETIFRIYSMTKPITSLAAMMLFEEGKLRLDHDVARYIPEFADVEVFDSGSREDYKTRKPDRPMKVLDLFTHTSGLTYGFMMQSEVDALYRKEKIGRPDETLQEMAKRLAKLPLECSPGDEWWYSHSTDVLGAIVEIVSGMELDQFFRERITGPLGMDDTDFWVPEDKIDRLMACYERHPITGEVTQSDGAGRASKAYSKRPKLLNGGGGLVSTVRDYHRFCLMLLRGGTLDDARIISPKTWEFMRQNHLPGGQTIRDMGRSLFSEVITGGTGFGLGGSVVTDVVDTQQPGSEGTFSWGGLASTFFWIDPEEEIIGIQMTQLMPSSTYPMRPQFQQLAYSAIDW</sequence>
<dbReference type="RefSeq" id="WP_035582201.1">
    <property type="nucleotide sequence ID" value="NZ_ARYJ01000006.1"/>
</dbReference>
<dbReference type="Proteomes" id="UP000024816">
    <property type="component" value="Unassembled WGS sequence"/>
</dbReference>
<evidence type="ECO:0000259" key="1">
    <source>
        <dbReference type="Pfam" id="PF00144"/>
    </source>
</evidence>
<accession>A0A059FCC5</accession>
<dbReference type="InterPro" id="IPR012338">
    <property type="entry name" value="Beta-lactam/transpept-like"/>
</dbReference>
<proteinExistence type="predicted"/>